<dbReference type="AlphaFoldDB" id="A0A7W7AK78"/>
<dbReference type="Proteomes" id="UP000574769">
    <property type="component" value="Unassembled WGS sequence"/>
</dbReference>
<dbReference type="InterPro" id="IPR001296">
    <property type="entry name" value="Glyco_trans_1"/>
</dbReference>
<protein>
    <submittedName>
        <fullName evidence="2">Glycosyltransferase involved in cell wall biosynthesis</fullName>
    </submittedName>
</protein>
<keyword evidence="3" id="KW-1185">Reference proteome</keyword>
<dbReference type="PANTHER" id="PTHR12526">
    <property type="entry name" value="GLYCOSYLTRANSFERASE"/>
    <property type="match status" value="1"/>
</dbReference>
<dbReference type="RefSeq" id="WP_184115499.1">
    <property type="nucleotide sequence ID" value="NZ_JACHNY010000005.1"/>
</dbReference>
<evidence type="ECO:0000259" key="1">
    <source>
        <dbReference type="Pfam" id="PF00534"/>
    </source>
</evidence>
<evidence type="ECO:0000313" key="3">
    <source>
        <dbReference type="Proteomes" id="UP000574769"/>
    </source>
</evidence>
<dbReference type="GO" id="GO:0016757">
    <property type="term" value="F:glycosyltransferase activity"/>
    <property type="evidence" value="ECO:0007669"/>
    <property type="project" value="InterPro"/>
</dbReference>
<gene>
    <name evidence="2" type="ORF">GGQ96_002696</name>
</gene>
<name>A0A7W7AK78_9SPHN</name>
<evidence type="ECO:0000313" key="2">
    <source>
        <dbReference type="EMBL" id="MBB4618553.1"/>
    </source>
</evidence>
<sequence>MTTAKPRILLCSPIPVTRHEGGWRTIDLWARDVNAQADQAEIVLLCPIVTDPIEDGAPLDPAIAVVDERHLSGGETLEQKVDWSTAIQLPGNGGLRMARRFRPLLRIAAARGTAVFLGITSNRARTAILNSRGGSWPRRIQGLLRYADVRLAQNWLARRCAGVFVVGEGVRALVEPVARSVHVGVASWIQVADIVPPRPQRDQPLRVCMAGRLEPMKGFHLGIQAFARAGANRFDRLTIIGKGAEQERLERQAREAGLDNFHLLAPVGYPEPFFRFLDGYDVVLLTNLNDEQPRLIFDAISRGCIPVCPDTLPYRALGLDPRLLYRQGDVTALSERLVALSDPVLRQELSSAIADLATRFTLPAMHTARLEWMASVKERGG</sequence>
<proteinExistence type="predicted"/>
<feature type="domain" description="Glycosyl transferase family 1" evidence="1">
    <location>
        <begin position="201"/>
        <end position="337"/>
    </location>
</feature>
<organism evidence="2 3">
    <name type="scientific">Sphingomonas abaci</name>
    <dbReference type="NCBI Taxonomy" id="237611"/>
    <lineage>
        <taxon>Bacteria</taxon>
        <taxon>Pseudomonadati</taxon>
        <taxon>Pseudomonadota</taxon>
        <taxon>Alphaproteobacteria</taxon>
        <taxon>Sphingomonadales</taxon>
        <taxon>Sphingomonadaceae</taxon>
        <taxon>Sphingomonas</taxon>
    </lineage>
</organism>
<reference evidence="2 3" key="1">
    <citation type="submission" date="2020-08" db="EMBL/GenBank/DDBJ databases">
        <title>Genomic Encyclopedia of Type Strains, Phase IV (KMG-IV): sequencing the most valuable type-strain genomes for metagenomic binning, comparative biology and taxonomic classification.</title>
        <authorList>
            <person name="Goeker M."/>
        </authorList>
    </citation>
    <scope>NUCLEOTIDE SEQUENCE [LARGE SCALE GENOMIC DNA]</scope>
    <source>
        <strain evidence="2 3">DSM 15867</strain>
    </source>
</reference>
<comment type="caution">
    <text evidence="2">The sequence shown here is derived from an EMBL/GenBank/DDBJ whole genome shotgun (WGS) entry which is preliminary data.</text>
</comment>
<dbReference type="EMBL" id="JACHNY010000005">
    <property type="protein sequence ID" value="MBB4618553.1"/>
    <property type="molecule type" value="Genomic_DNA"/>
</dbReference>
<dbReference type="Gene3D" id="3.40.50.2000">
    <property type="entry name" value="Glycogen Phosphorylase B"/>
    <property type="match status" value="1"/>
</dbReference>
<dbReference type="SUPFAM" id="SSF53756">
    <property type="entry name" value="UDP-Glycosyltransferase/glycogen phosphorylase"/>
    <property type="match status" value="1"/>
</dbReference>
<dbReference type="Pfam" id="PF00534">
    <property type="entry name" value="Glycos_transf_1"/>
    <property type="match status" value="1"/>
</dbReference>
<accession>A0A7W7AK78</accession>
<keyword evidence="2" id="KW-0808">Transferase</keyword>